<feature type="compositionally biased region" description="Basic and acidic residues" evidence="1">
    <location>
        <begin position="275"/>
        <end position="285"/>
    </location>
</feature>
<proteinExistence type="predicted"/>
<dbReference type="OMA" id="FMITILM"/>
<accession>A0A835D7E5</accession>
<dbReference type="PANTHER" id="PTHR37710">
    <property type="entry name" value="TRANSMEMBRANE PROTEIN"/>
    <property type="match status" value="1"/>
</dbReference>
<gene>
    <name evidence="2" type="ORF">HHK36_025144</name>
</gene>
<evidence type="ECO:0000256" key="1">
    <source>
        <dbReference type="SAM" id="MobiDB-lite"/>
    </source>
</evidence>
<feature type="region of interest" description="Disordered" evidence="1">
    <location>
        <begin position="290"/>
        <end position="358"/>
    </location>
</feature>
<feature type="compositionally biased region" description="Gly residues" evidence="1">
    <location>
        <begin position="309"/>
        <end position="318"/>
    </location>
</feature>
<reference evidence="2 3" key="1">
    <citation type="submission" date="2020-04" db="EMBL/GenBank/DDBJ databases">
        <title>Plant Genome Project.</title>
        <authorList>
            <person name="Zhang R.-G."/>
        </authorList>
    </citation>
    <scope>NUCLEOTIDE SEQUENCE [LARGE SCALE GENOMIC DNA]</scope>
    <source>
        <strain evidence="2">YNK0</strain>
        <tissue evidence="2">Leaf</tissue>
    </source>
</reference>
<dbReference type="AlphaFoldDB" id="A0A835D7E5"/>
<dbReference type="PANTHER" id="PTHR37710:SF1">
    <property type="entry name" value="TRANSMEMBRANE PROTEIN"/>
    <property type="match status" value="1"/>
</dbReference>
<dbReference type="EMBL" id="JABCRI010000018">
    <property type="protein sequence ID" value="KAF8390617.1"/>
    <property type="molecule type" value="Genomic_DNA"/>
</dbReference>
<feature type="region of interest" description="Disordered" evidence="1">
    <location>
        <begin position="266"/>
        <end position="285"/>
    </location>
</feature>
<feature type="compositionally biased region" description="Basic and acidic residues" evidence="1">
    <location>
        <begin position="349"/>
        <end position="358"/>
    </location>
</feature>
<comment type="caution">
    <text evidence="2">The sequence shown here is derived from an EMBL/GenBank/DDBJ whole genome shotgun (WGS) entry which is preliminary data.</text>
</comment>
<feature type="compositionally biased region" description="Basic and acidic residues" evidence="1">
    <location>
        <begin position="321"/>
        <end position="334"/>
    </location>
</feature>
<keyword evidence="3" id="KW-1185">Reference proteome</keyword>
<dbReference type="OrthoDB" id="1939616at2759"/>
<organism evidence="2 3">
    <name type="scientific">Tetracentron sinense</name>
    <name type="common">Spur-leaf</name>
    <dbReference type="NCBI Taxonomy" id="13715"/>
    <lineage>
        <taxon>Eukaryota</taxon>
        <taxon>Viridiplantae</taxon>
        <taxon>Streptophyta</taxon>
        <taxon>Embryophyta</taxon>
        <taxon>Tracheophyta</taxon>
        <taxon>Spermatophyta</taxon>
        <taxon>Magnoliopsida</taxon>
        <taxon>Trochodendrales</taxon>
        <taxon>Trochodendraceae</taxon>
        <taxon>Tetracentron</taxon>
    </lineage>
</organism>
<protein>
    <submittedName>
        <fullName evidence="2">Uncharacterized protein</fullName>
    </submittedName>
</protein>
<name>A0A835D7E5_TETSI</name>
<sequence>MDSGTSVPSPELQAATTRNSRLRPLHTCGVSILTIAHKVYAKAEEFPAPIGSLTRKLATLASPNLCTLQYQLLAILSFTDDQILAVENVVETIFPPSAYVFNKIDTLVHISETLPAKFDNVADEFLVIIRKLPFLNWALTQLIWGLKILISTLTDWETDDAQEKEIMIDINCDVLTKELASEDMVMPNSIENSPPICVTQQTDTKSAATTEKSCTQGGDDIEHMKCANKEVLEEGKKENVEKKGEFGMEEAQKGMVSKSEAWKEAETDANGCEGGVEKNENAEKGEYGMEEAQKGMVSKSEAWKEAGTDGNGREGGVGKNENAEKDECDKEESQKAMVSKSEACEGEETDARGVMKEDPILDLSESGAIKPGVGGKFAPSYFLGPTPVSVVEAHEGKLGHLKERDDEEMVKEDSILELFEAGWLR</sequence>
<dbReference type="Proteomes" id="UP000655225">
    <property type="component" value="Unassembled WGS sequence"/>
</dbReference>
<evidence type="ECO:0000313" key="2">
    <source>
        <dbReference type="EMBL" id="KAF8390617.1"/>
    </source>
</evidence>
<evidence type="ECO:0000313" key="3">
    <source>
        <dbReference type="Proteomes" id="UP000655225"/>
    </source>
</evidence>